<evidence type="ECO:0000313" key="5">
    <source>
        <dbReference type="EMBL" id="KAF3438372.1"/>
    </source>
</evidence>
<dbReference type="InterPro" id="IPR011990">
    <property type="entry name" value="TPR-like_helical_dom_sf"/>
</dbReference>
<gene>
    <name evidence="5" type="ORF">FNV43_RR21134</name>
</gene>
<keyword evidence="3" id="KW-0539">Nucleus</keyword>
<comment type="subcellular location">
    <subcellularLocation>
        <location evidence="1">Nucleus</location>
    </subcellularLocation>
</comment>
<feature type="compositionally biased region" description="Basic and acidic residues" evidence="4">
    <location>
        <begin position="1"/>
        <end position="11"/>
    </location>
</feature>
<comment type="similarity">
    <text evidence="2">Belongs to the NRDE2 family.</text>
</comment>
<dbReference type="PANTHER" id="PTHR13471">
    <property type="entry name" value="TETRATRICOPEPTIDE-LIKE HELICAL"/>
    <property type="match status" value="1"/>
</dbReference>
<evidence type="ECO:0008006" key="7">
    <source>
        <dbReference type="Google" id="ProtNLM"/>
    </source>
</evidence>
<organism evidence="5 6">
    <name type="scientific">Rhamnella rubrinervis</name>
    <dbReference type="NCBI Taxonomy" id="2594499"/>
    <lineage>
        <taxon>Eukaryota</taxon>
        <taxon>Viridiplantae</taxon>
        <taxon>Streptophyta</taxon>
        <taxon>Embryophyta</taxon>
        <taxon>Tracheophyta</taxon>
        <taxon>Spermatophyta</taxon>
        <taxon>Magnoliopsida</taxon>
        <taxon>eudicotyledons</taxon>
        <taxon>Gunneridae</taxon>
        <taxon>Pentapetalae</taxon>
        <taxon>rosids</taxon>
        <taxon>fabids</taxon>
        <taxon>Rosales</taxon>
        <taxon>Rhamnaceae</taxon>
        <taxon>rhamnoid group</taxon>
        <taxon>Rhamneae</taxon>
        <taxon>Rhamnella</taxon>
    </lineage>
</organism>
<dbReference type="PANTHER" id="PTHR13471:SF0">
    <property type="entry name" value="NUCLEAR EXOSOME REGULATOR NRDE2"/>
    <property type="match status" value="1"/>
</dbReference>
<dbReference type="GO" id="GO:1902369">
    <property type="term" value="P:negative regulation of RNA catabolic process"/>
    <property type="evidence" value="ECO:0007669"/>
    <property type="project" value="TreeGrafter"/>
</dbReference>
<feature type="compositionally biased region" description="Acidic residues" evidence="4">
    <location>
        <begin position="64"/>
        <end position="74"/>
    </location>
</feature>
<evidence type="ECO:0000256" key="4">
    <source>
        <dbReference type="SAM" id="MobiDB-lite"/>
    </source>
</evidence>
<evidence type="ECO:0000256" key="1">
    <source>
        <dbReference type="ARBA" id="ARBA00004123"/>
    </source>
</evidence>
<dbReference type="GO" id="GO:0006396">
    <property type="term" value="P:RNA processing"/>
    <property type="evidence" value="ECO:0007669"/>
    <property type="project" value="InterPro"/>
</dbReference>
<name>A0A8K0GR57_9ROSA</name>
<dbReference type="SMART" id="SM00386">
    <property type="entry name" value="HAT"/>
    <property type="match status" value="4"/>
</dbReference>
<dbReference type="Pfam" id="PF08424">
    <property type="entry name" value="NRDE-2"/>
    <property type="match status" value="1"/>
</dbReference>
<sequence length="1150" mass="131732">MEEKAVEEEPKPSLFPLFSIVDPHPPATASTNPSLPPWLCNSSFTTDVSVINDAVSSQLQSQQVEEDEDEEDDPSNVRTLPEDTSRVYEQLDSSESDGNSESESRRNRKKKRRSGKKRKRQRSSEEGGEFGGDYGSRKSDVRVWADSETRPAKGYYFDTRGDRDNLVFGCLYRMDVARYKPYSTVELSGLHFQGSKWSNRMRTFDRDDDLDSLDTKLKSGGRYWSAKYVALESHKELKRVHIVAPEKFSETVADDFVPLSEIQSSVIEESWEDEVLRKTREFNKLTRERPHDEKVWLDFAEFQDKVAALQPQKGARLQTLEKKISILEKAAELNPDNEELLLCLLKAYQSRDSIDTLIGRWEKILLQNSGCYKLWREFLCVVQGEFSSFKVTEMRKMYANAIQALSSACNKHFRQVHQEKKNPADSSLVQLELSLVDIFLSLCRFEWQAGYQELATALFQAEIEFSLFCPSLLLTEQSKQRLFEHFWNGEGARLGEEGALGWSTWLEKEEENRQRVIREETSSDVEGAWTGWSEPFAKNKESGRNPENETNTNMEIEEFPAELESEDTKQEDDTEALLKELGIEVGAGSSCEVKDTSTWTRWSEEELSRDTDQWMSLRAKSGVQGLHADGMPSTEADEHILRVIMYEDLNDYLFSLSSYEARLSLVSQFIDFFGGKISQWICTNSTSWIEKVLSLDELPDSLLEPLRRVHDVLGKSQSNPGGSSLEILLGSTINVSRTDMMKFLRNAILLCLTAFPHNYVFEEAALVTEELYVTKMNSSSYSVTPCRALAKFLLKSDRQDVLLCGVYARREAFYGNIDYARRVFDMALLSVDGLRLELQSKAPLLYFWYAEVELANTPGDGLESSSRALHILSCLGSGVAYGPFKSKPSGVQLLRAHQGFKERMRIVRSAWMRGVIDDQSVALICSAALFEELTTGWAAGIEVLNQAFAMVLPERRNQSYQIEFLFNFYVKMLHRHRDFSKCWEFISQGLQIFPFSPELSGALVEIGHLFTTSNKLRWMFDDYCNKKQSLVLWLFALAYEISRGGSQYRIHGLFERALANSKTRNSVLLWRCYIGYEVNVTCNLPAARRIFFRAIHACPWSKKLWLDGFLRLNSILSAKELSDLQEVMRDKELNLRTDIYEILLQDELVA</sequence>
<dbReference type="OrthoDB" id="297219at2759"/>
<accession>A0A8K0GR57</accession>
<feature type="compositionally biased region" description="Basic residues" evidence="4">
    <location>
        <begin position="106"/>
        <end position="121"/>
    </location>
</feature>
<comment type="caution">
    <text evidence="5">The sequence shown here is derived from an EMBL/GenBank/DDBJ whole genome shotgun (WGS) entry which is preliminary data.</text>
</comment>
<proteinExistence type="inferred from homology"/>
<dbReference type="InterPro" id="IPR013633">
    <property type="entry name" value="NRDE-2"/>
</dbReference>
<dbReference type="GO" id="GO:0071013">
    <property type="term" value="C:catalytic step 2 spliceosome"/>
    <property type="evidence" value="ECO:0007669"/>
    <property type="project" value="TreeGrafter"/>
</dbReference>
<feature type="compositionally biased region" description="Polar residues" evidence="4">
    <location>
        <begin position="40"/>
        <end position="63"/>
    </location>
</feature>
<feature type="region of interest" description="Disordered" evidence="4">
    <location>
        <begin position="1"/>
        <end position="133"/>
    </location>
</feature>
<dbReference type="GO" id="GO:0031048">
    <property type="term" value="P:regulatory ncRNA-mediated heterochromatin formation"/>
    <property type="evidence" value="ECO:0007669"/>
    <property type="project" value="TreeGrafter"/>
</dbReference>
<dbReference type="Proteomes" id="UP000796880">
    <property type="component" value="Unassembled WGS sequence"/>
</dbReference>
<dbReference type="InterPro" id="IPR003107">
    <property type="entry name" value="HAT"/>
</dbReference>
<feature type="compositionally biased region" description="Basic and acidic residues" evidence="4">
    <location>
        <begin position="537"/>
        <end position="547"/>
    </location>
</feature>
<dbReference type="SUPFAM" id="SSF48452">
    <property type="entry name" value="TPR-like"/>
    <property type="match status" value="1"/>
</dbReference>
<evidence type="ECO:0000313" key="6">
    <source>
        <dbReference type="Proteomes" id="UP000796880"/>
    </source>
</evidence>
<dbReference type="EMBL" id="VOIH02000009">
    <property type="protein sequence ID" value="KAF3438372.1"/>
    <property type="molecule type" value="Genomic_DNA"/>
</dbReference>
<protein>
    <recommendedName>
        <fullName evidence="7">Protein NRDE2 homolog</fullName>
    </recommendedName>
</protein>
<reference evidence="5" key="1">
    <citation type="submission" date="2020-03" db="EMBL/GenBank/DDBJ databases">
        <title>A high-quality chromosome-level genome assembly of a woody plant with both climbing and erect habits, Rhamnella rubrinervis.</title>
        <authorList>
            <person name="Lu Z."/>
            <person name="Yang Y."/>
            <person name="Zhu X."/>
            <person name="Sun Y."/>
        </authorList>
    </citation>
    <scope>NUCLEOTIDE SEQUENCE</scope>
    <source>
        <strain evidence="5">BYM</strain>
        <tissue evidence="5">Leaf</tissue>
    </source>
</reference>
<evidence type="ECO:0000256" key="2">
    <source>
        <dbReference type="ARBA" id="ARBA00009265"/>
    </source>
</evidence>
<feature type="region of interest" description="Disordered" evidence="4">
    <location>
        <begin position="529"/>
        <end position="554"/>
    </location>
</feature>
<keyword evidence="6" id="KW-1185">Reference proteome</keyword>
<dbReference type="Gene3D" id="1.25.40.10">
    <property type="entry name" value="Tetratricopeptide repeat domain"/>
    <property type="match status" value="2"/>
</dbReference>
<dbReference type="AlphaFoldDB" id="A0A8K0GR57"/>
<evidence type="ECO:0000256" key="3">
    <source>
        <dbReference type="ARBA" id="ARBA00023242"/>
    </source>
</evidence>